<evidence type="ECO:0000256" key="3">
    <source>
        <dbReference type="ARBA" id="ARBA00022692"/>
    </source>
</evidence>
<dbReference type="PANTHER" id="PTHR30619">
    <property type="entry name" value="DNA INTERNALIZATION/COMPETENCE PROTEIN COMEC/REC2"/>
    <property type="match status" value="1"/>
</dbReference>
<organism evidence="8 9">
    <name type="scientific">Candidatus Abzuiibacterium crystallinum</name>
    <dbReference type="NCBI Taxonomy" id="1974748"/>
    <lineage>
        <taxon>Bacteria</taxon>
        <taxon>Pseudomonadati</taxon>
        <taxon>Candidatus Omnitrophota</taxon>
        <taxon>Candidatus Abzuiibacterium</taxon>
    </lineage>
</organism>
<feature type="transmembrane region" description="Helical" evidence="6">
    <location>
        <begin position="204"/>
        <end position="225"/>
    </location>
</feature>
<feature type="transmembrane region" description="Helical" evidence="6">
    <location>
        <begin position="102"/>
        <end position="123"/>
    </location>
</feature>
<evidence type="ECO:0000256" key="2">
    <source>
        <dbReference type="ARBA" id="ARBA00022475"/>
    </source>
</evidence>
<keyword evidence="3 6" id="KW-0812">Transmembrane</keyword>
<dbReference type="PANTHER" id="PTHR30619:SF1">
    <property type="entry name" value="RECOMBINATION PROTEIN 2"/>
    <property type="match status" value="1"/>
</dbReference>
<evidence type="ECO:0000259" key="7">
    <source>
        <dbReference type="Pfam" id="PF03772"/>
    </source>
</evidence>
<dbReference type="AlphaFoldDB" id="A0A2H0LT07"/>
<gene>
    <name evidence="8" type="ORF">COV74_00365</name>
</gene>
<dbReference type="InterPro" id="IPR052159">
    <property type="entry name" value="Competence_DNA_uptake"/>
</dbReference>
<keyword evidence="5 6" id="KW-0472">Membrane</keyword>
<dbReference type="GO" id="GO:0005886">
    <property type="term" value="C:plasma membrane"/>
    <property type="evidence" value="ECO:0007669"/>
    <property type="project" value="UniProtKB-SubCell"/>
</dbReference>
<feature type="transmembrane region" description="Helical" evidence="6">
    <location>
        <begin position="171"/>
        <end position="197"/>
    </location>
</feature>
<dbReference type="InterPro" id="IPR004477">
    <property type="entry name" value="ComEC_N"/>
</dbReference>
<sequence>MVFLHWVAKLHFLAVSGLHVTLVTGGFYWFLRFIRLFPRTINLWMTLLVTVFYMFLAGANPPVVRASIMMMIFLISLIIGQPTHIFNSLLLAFWLIQIIEPLSLTSISFQLSFVSVTCLIFGLQKKSLPRAPVSLLDRFRRMAAGHLLASVSIFVGLTPLFLFYFNLVSPISIGINIFLIPVIFFTQIFSIASLLIYQFSPAAAHLIATIPYFCLKNTVSLLALIEKIPFGFFYAPSPHLSHLIVYYAGLIILIFTHKQTRFRFAGIIFIAGSILSYSFLPFQPSPPRLTFFQAGRSDIVTIQTSKNQNILLTSGRWLSNNTFYWSIRPHLMAQGINQLHLVVFDVLKKRARDWLEEIRQHFKVRDVRSLDGASSNVSDNPLFQEGQFQIEVVHPDILQIKFGQNRVIIVLRQTPSIQEFLCAPMDETVDLLYLPYDQSPLSADLKQCLAHLSPDFIIAHQYSFPRKIDASERELIDHLYTLEESGHIEIFLHGQTVDVKPYIQPAN</sequence>
<comment type="subcellular location">
    <subcellularLocation>
        <location evidence="1">Cell membrane</location>
        <topology evidence="1">Multi-pass membrane protein</topology>
    </subcellularLocation>
</comment>
<evidence type="ECO:0000313" key="9">
    <source>
        <dbReference type="Proteomes" id="UP000230859"/>
    </source>
</evidence>
<dbReference type="NCBIfam" id="TIGR00360">
    <property type="entry name" value="ComEC_N-term"/>
    <property type="match status" value="1"/>
</dbReference>
<feature type="transmembrane region" description="Helical" evidence="6">
    <location>
        <begin position="144"/>
        <end position="165"/>
    </location>
</feature>
<name>A0A2H0LT07_9BACT</name>
<proteinExistence type="predicted"/>
<feature type="transmembrane region" description="Helical" evidence="6">
    <location>
        <begin position="262"/>
        <end position="280"/>
    </location>
</feature>
<protein>
    <recommendedName>
        <fullName evidence="7">ComEC/Rec2-related protein domain-containing protein</fullName>
    </recommendedName>
</protein>
<feature type="transmembrane region" description="Helical" evidence="6">
    <location>
        <begin position="71"/>
        <end position="96"/>
    </location>
</feature>
<dbReference type="EMBL" id="PCVY01000003">
    <property type="protein sequence ID" value="PIQ87560.1"/>
    <property type="molecule type" value="Genomic_DNA"/>
</dbReference>
<accession>A0A2H0LT07</accession>
<dbReference type="Proteomes" id="UP000230859">
    <property type="component" value="Unassembled WGS sequence"/>
</dbReference>
<dbReference type="Pfam" id="PF03772">
    <property type="entry name" value="Competence"/>
    <property type="match status" value="1"/>
</dbReference>
<evidence type="ECO:0000256" key="6">
    <source>
        <dbReference type="SAM" id="Phobius"/>
    </source>
</evidence>
<keyword evidence="2" id="KW-1003">Cell membrane</keyword>
<keyword evidence="4 6" id="KW-1133">Transmembrane helix</keyword>
<evidence type="ECO:0000256" key="1">
    <source>
        <dbReference type="ARBA" id="ARBA00004651"/>
    </source>
</evidence>
<evidence type="ECO:0000256" key="4">
    <source>
        <dbReference type="ARBA" id="ARBA00022989"/>
    </source>
</evidence>
<evidence type="ECO:0000313" key="8">
    <source>
        <dbReference type="EMBL" id="PIQ87560.1"/>
    </source>
</evidence>
<feature type="domain" description="ComEC/Rec2-related protein" evidence="7">
    <location>
        <begin position="10"/>
        <end position="257"/>
    </location>
</feature>
<reference evidence="8 9" key="1">
    <citation type="submission" date="2017-09" db="EMBL/GenBank/DDBJ databases">
        <title>Depth-based differentiation of microbial function through sediment-hosted aquifers and enrichment of novel symbionts in the deep terrestrial subsurface.</title>
        <authorList>
            <person name="Probst A.J."/>
            <person name="Ladd B."/>
            <person name="Jarett J.K."/>
            <person name="Geller-Mcgrath D.E."/>
            <person name="Sieber C.M."/>
            <person name="Emerson J.B."/>
            <person name="Anantharaman K."/>
            <person name="Thomas B.C."/>
            <person name="Malmstrom R."/>
            <person name="Stieglmeier M."/>
            <person name="Klingl A."/>
            <person name="Woyke T."/>
            <person name="Ryan C.M."/>
            <person name="Banfield J.F."/>
        </authorList>
    </citation>
    <scope>NUCLEOTIDE SEQUENCE [LARGE SCALE GENOMIC DNA]</scope>
    <source>
        <strain evidence="8">CG11_big_fil_rev_8_21_14_0_20_45_26</strain>
    </source>
</reference>
<comment type="caution">
    <text evidence="8">The sequence shown here is derived from an EMBL/GenBank/DDBJ whole genome shotgun (WGS) entry which is preliminary data.</text>
</comment>
<feature type="transmembrane region" description="Helical" evidence="6">
    <location>
        <begin position="237"/>
        <end position="255"/>
    </location>
</feature>
<feature type="transmembrane region" description="Helical" evidence="6">
    <location>
        <begin position="43"/>
        <end position="59"/>
    </location>
</feature>
<evidence type="ECO:0000256" key="5">
    <source>
        <dbReference type="ARBA" id="ARBA00023136"/>
    </source>
</evidence>
<feature type="transmembrane region" description="Helical" evidence="6">
    <location>
        <begin position="12"/>
        <end position="31"/>
    </location>
</feature>